<dbReference type="GO" id="GO:0009555">
    <property type="term" value="P:pollen development"/>
    <property type="evidence" value="ECO:0007669"/>
    <property type="project" value="InterPro"/>
</dbReference>
<name>A0AAW0KG22_QUESU</name>
<reference evidence="2 3" key="1">
    <citation type="journal article" date="2018" name="Sci. Data">
        <title>The draft genome sequence of cork oak.</title>
        <authorList>
            <person name="Ramos A.M."/>
            <person name="Usie A."/>
            <person name="Barbosa P."/>
            <person name="Barros P.M."/>
            <person name="Capote T."/>
            <person name="Chaves I."/>
            <person name="Simoes F."/>
            <person name="Abreu I."/>
            <person name="Carrasquinho I."/>
            <person name="Faro C."/>
            <person name="Guimaraes J.B."/>
            <person name="Mendonca D."/>
            <person name="Nobrega F."/>
            <person name="Rodrigues L."/>
            <person name="Saibo N.J.M."/>
            <person name="Varela M.C."/>
            <person name="Egas C."/>
            <person name="Matos J."/>
            <person name="Miguel C.M."/>
            <person name="Oliveira M.M."/>
            <person name="Ricardo C.P."/>
            <person name="Goncalves S."/>
        </authorList>
    </citation>
    <scope>NUCLEOTIDE SEQUENCE [LARGE SCALE GENOMIC DNA]</scope>
    <source>
        <strain evidence="3">cv. HL8</strain>
    </source>
</reference>
<protein>
    <submittedName>
        <fullName evidence="2">Atp synthase 24 kDa subunit</fullName>
    </submittedName>
</protein>
<sequence>MIGVDSQRRRFELLLLVRAVLVDGRGLTDELGAEAMMFDALEKVEKELKKPLMRNDKNKNGCSYGLLRPTGVDLVDDLSELWAIRQTGCTWNSKGRLPKYEEQLELKIAKAQLEELKKDTLEAMETQRSVKNKFISVWADLFSESQRIQFTIQSRTQDIPDARSYLLTLKEIRIKRGLTDELGAEAMMFDALEKVEKELKKPLMRNDKKGMAVLMAEFDKINKKLGIRKEDLPKYEEQLELKIAKAQLEELKKDTLEAMETQKKRYVDAC</sequence>
<feature type="coiled-coil region" evidence="1">
    <location>
        <begin position="99"/>
        <end position="126"/>
    </location>
</feature>
<feature type="coiled-coil region" evidence="1">
    <location>
        <begin position="234"/>
        <end position="265"/>
    </location>
</feature>
<dbReference type="PANTHER" id="PTHR36013">
    <property type="entry name" value="ATP SYNTHASE 24 KDA SUBUNIT, MITOCHONDRIAL-RELATED"/>
    <property type="match status" value="1"/>
</dbReference>
<dbReference type="PANTHER" id="PTHR36013:SF2">
    <property type="entry name" value="ATP SYNTHASE 24 KDA SUBUNIT, MITOCHONDRIAL-RELATED"/>
    <property type="match status" value="1"/>
</dbReference>
<organism evidence="2 3">
    <name type="scientific">Quercus suber</name>
    <name type="common">Cork oak</name>
    <dbReference type="NCBI Taxonomy" id="58331"/>
    <lineage>
        <taxon>Eukaryota</taxon>
        <taxon>Viridiplantae</taxon>
        <taxon>Streptophyta</taxon>
        <taxon>Embryophyta</taxon>
        <taxon>Tracheophyta</taxon>
        <taxon>Spermatophyta</taxon>
        <taxon>Magnoliopsida</taxon>
        <taxon>eudicotyledons</taxon>
        <taxon>Gunneridae</taxon>
        <taxon>Pentapetalae</taxon>
        <taxon>rosids</taxon>
        <taxon>fabids</taxon>
        <taxon>Fagales</taxon>
        <taxon>Fagaceae</taxon>
        <taxon>Quercus</taxon>
    </lineage>
</organism>
<dbReference type="AlphaFoldDB" id="A0AAW0KG22"/>
<evidence type="ECO:0000313" key="2">
    <source>
        <dbReference type="EMBL" id="KAK7838074.1"/>
    </source>
</evidence>
<keyword evidence="3" id="KW-1185">Reference proteome</keyword>
<keyword evidence="1" id="KW-0175">Coiled coil</keyword>
<gene>
    <name evidence="2" type="ORF">CFP56_020276</name>
</gene>
<accession>A0AAW0KG22</accession>
<evidence type="ECO:0000313" key="3">
    <source>
        <dbReference type="Proteomes" id="UP000237347"/>
    </source>
</evidence>
<evidence type="ECO:0000256" key="1">
    <source>
        <dbReference type="SAM" id="Coils"/>
    </source>
</evidence>
<proteinExistence type="predicted"/>
<dbReference type="Proteomes" id="UP000237347">
    <property type="component" value="Unassembled WGS sequence"/>
</dbReference>
<comment type="caution">
    <text evidence="2">The sequence shown here is derived from an EMBL/GenBank/DDBJ whole genome shotgun (WGS) entry which is preliminary data.</text>
</comment>
<dbReference type="InterPro" id="IPR031432">
    <property type="entry name" value="MGP1"/>
</dbReference>
<dbReference type="Pfam" id="PF15704">
    <property type="entry name" value="Mt_ATP_synt"/>
    <property type="match status" value="3"/>
</dbReference>
<dbReference type="EMBL" id="PKMF04000314">
    <property type="protein sequence ID" value="KAK7838074.1"/>
    <property type="molecule type" value="Genomic_DNA"/>
</dbReference>